<name>U1XA75_ANEAE</name>
<organism evidence="2 3">
    <name type="scientific">Aneurinibacillus aneurinilyticus ATCC 12856</name>
    <dbReference type="NCBI Taxonomy" id="649747"/>
    <lineage>
        <taxon>Bacteria</taxon>
        <taxon>Bacillati</taxon>
        <taxon>Bacillota</taxon>
        <taxon>Bacilli</taxon>
        <taxon>Bacillales</taxon>
        <taxon>Paenibacillaceae</taxon>
        <taxon>Aneurinibacillus group</taxon>
        <taxon>Aneurinibacillus</taxon>
    </lineage>
</organism>
<evidence type="ECO:0000313" key="2">
    <source>
        <dbReference type="EMBL" id="ERI11453.1"/>
    </source>
</evidence>
<dbReference type="HOGENOM" id="CLU_3094979_0_0_9"/>
<evidence type="ECO:0000313" key="3">
    <source>
        <dbReference type="Proteomes" id="UP000016511"/>
    </source>
</evidence>
<evidence type="ECO:0000256" key="1">
    <source>
        <dbReference type="SAM" id="Phobius"/>
    </source>
</evidence>
<keyword evidence="3" id="KW-1185">Reference proteome</keyword>
<dbReference type="Proteomes" id="UP000016511">
    <property type="component" value="Unassembled WGS sequence"/>
</dbReference>
<dbReference type="AlphaFoldDB" id="U1XA75"/>
<reference evidence="2 3" key="1">
    <citation type="submission" date="2013-08" db="EMBL/GenBank/DDBJ databases">
        <authorList>
            <person name="Weinstock G."/>
            <person name="Sodergren E."/>
            <person name="Wylie T."/>
            <person name="Fulton L."/>
            <person name="Fulton R."/>
            <person name="Fronick C."/>
            <person name="O'Laughlin M."/>
            <person name="Godfrey J."/>
            <person name="Miner T."/>
            <person name="Herter B."/>
            <person name="Appelbaum E."/>
            <person name="Cordes M."/>
            <person name="Lek S."/>
            <person name="Wollam A."/>
            <person name="Pepin K.H."/>
            <person name="Palsikar V.B."/>
            <person name="Mitreva M."/>
            <person name="Wilson R.K."/>
        </authorList>
    </citation>
    <scope>NUCLEOTIDE SEQUENCE [LARGE SCALE GENOMIC DNA]</scope>
    <source>
        <strain evidence="2 3">ATCC 12856</strain>
    </source>
</reference>
<keyword evidence="1" id="KW-0812">Transmembrane</keyword>
<feature type="transmembrane region" description="Helical" evidence="1">
    <location>
        <begin position="6"/>
        <end position="31"/>
    </location>
</feature>
<sequence length="51" mass="6094">MDCSLISFFAPLFFLLGHAILLLLHLFYMSIRSPLRFYIKKKNLYILNIFP</sequence>
<accession>U1XA75</accession>
<gene>
    <name evidence="2" type="ORF">HMPREF0083_00440</name>
</gene>
<keyword evidence="1" id="KW-1133">Transmembrane helix</keyword>
<keyword evidence="1" id="KW-0472">Membrane</keyword>
<proteinExistence type="predicted"/>
<dbReference type="STRING" id="649747.HMPREF0083_00440"/>
<dbReference type="EMBL" id="AWSJ01000038">
    <property type="protein sequence ID" value="ERI11453.1"/>
    <property type="molecule type" value="Genomic_DNA"/>
</dbReference>
<comment type="caution">
    <text evidence="2">The sequence shown here is derived from an EMBL/GenBank/DDBJ whole genome shotgun (WGS) entry which is preliminary data.</text>
</comment>
<protein>
    <submittedName>
        <fullName evidence="2">Uncharacterized protein</fullName>
    </submittedName>
</protein>